<sequence length="119" mass="13942">MAGRTIYFGHNLNITLRQGEYSRQQKKVTVNFLIVKLFKRFMLKVCYVFGGNFAYSLFKGYYFNVFFKSNKQIPPACRKWCELLSSAVCLRLLDSSHLDENVQHVFAVFVFEECNEMIG</sequence>
<organism evidence="1 2">
    <name type="scientific">Lottia gigantea</name>
    <name type="common">Giant owl limpet</name>
    <dbReference type="NCBI Taxonomy" id="225164"/>
    <lineage>
        <taxon>Eukaryota</taxon>
        <taxon>Metazoa</taxon>
        <taxon>Spiralia</taxon>
        <taxon>Lophotrochozoa</taxon>
        <taxon>Mollusca</taxon>
        <taxon>Gastropoda</taxon>
        <taxon>Patellogastropoda</taxon>
        <taxon>Lottioidea</taxon>
        <taxon>Lottiidae</taxon>
        <taxon>Lottia</taxon>
    </lineage>
</organism>
<gene>
    <name evidence="1" type="ORF">LOTGIDRAFT_168336</name>
</gene>
<evidence type="ECO:0000313" key="2">
    <source>
        <dbReference type="Proteomes" id="UP000030746"/>
    </source>
</evidence>
<accession>V3ZKR6</accession>
<dbReference type="AlphaFoldDB" id="V3ZKR6"/>
<dbReference type="KEGG" id="lgi:LOTGIDRAFT_168336"/>
<dbReference type="Proteomes" id="UP000030746">
    <property type="component" value="Unassembled WGS sequence"/>
</dbReference>
<dbReference type="RefSeq" id="XP_009064467.1">
    <property type="nucleotide sequence ID" value="XM_009066219.1"/>
</dbReference>
<dbReference type="EMBL" id="KB203382">
    <property type="protein sequence ID" value="ESO84847.1"/>
    <property type="molecule type" value="Genomic_DNA"/>
</dbReference>
<name>V3ZKR6_LOTGI</name>
<protein>
    <submittedName>
        <fullName evidence="1">Uncharacterized protein</fullName>
    </submittedName>
</protein>
<dbReference type="GeneID" id="20240846"/>
<evidence type="ECO:0000313" key="1">
    <source>
        <dbReference type="EMBL" id="ESO84847.1"/>
    </source>
</evidence>
<keyword evidence="2" id="KW-1185">Reference proteome</keyword>
<dbReference type="HOGENOM" id="CLU_2064118_0_0_1"/>
<dbReference type="CTD" id="20240846"/>
<reference evidence="1 2" key="1">
    <citation type="journal article" date="2013" name="Nature">
        <title>Insights into bilaterian evolution from three spiralian genomes.</title>
        <authorList>
            <person name="Simakov O."/>
            <person name="Marletaz F."/>
            <person name="Cho S.J."/>
            <person name="Edsinger-Gonzales E."/>
            <person name="Havlak P."/>
            <person name="Hellsten U."/>
            <person name="Kuo D.H."/>
            <person name="Larsson T."/>
            <person name="Lv J."/>
            <person name="Arendt D."/>
            <person name="Savage R."/>
            <person name="Osoegawa K."/>
            <person name="de Jong P."/>
            <person name="Grimwood J."/>
            <person name="Chapman J.A."/>
            <person name="Shapiro H."/>
            <person name="Aerts A."/>
            <person name="Otillar R.P."/>
            <person name="Terry A.Y."/>
            <person name="Boore J.L."/>
            <person name="Grigoriev I.V."/>
            <person name="Lindberg D.R."/>
            <person name="Seaver E.C."/>
            <person name="Weisblat D.A."/>
            <person name="Putnam N.H."/>
            <person name="Rokhsar D.S."/>
        </authorList>
    </citation>
    <scope>NUCLEOTIDE SEQUENCE [LARGE SCALE GENOMIC DNA]</scope>
</reference>
<proteinExistence type="predicted"/>